<sequence length="97" mass="10317">MYCSRIISLALLAALTTAAAVPSSNDDAPKTHLEHRSSQQVAQQAVQNAITAVQMQIEQDRANAAADAAARPGNNLYVVLSYSAVAKVDARLRLPKD</sequence>
<protein>
    <submittedName>
        <fullName evidence="2">Uncharacterized protein</fullName>
    </submittedName>
</protein>
<dbReference type="AlphaFoldDB" id="A0A5N7BMN5"/>
<dbReference type="EMBL" id="ML736157">
    <property type="protein sequence ID" value="KAE8383095.1"/>
    <property type="molecule type" value="Genomic_DNA"/>
</dbReference>
<proteinExistence type="predicted"/>
<feature type="signal peptide" evidence="1">
    <location>
        <begin position="1"/>
        <end position="20"/>
    </location>
</feature>
<evidence type="ECO:0000313" key="2">
    <source>
        <dbReference type="EMBL" id="KAE8383095.1"/>
    </source>
</evidence>
<gene>
    <name evidence="2" type="ORF">BDV26DRAFT_287881</name>
</gene>
<name>A0A5N7BMN5_9EURO</name>
<organism evidence="2 3">
    <name type="scientific">Aspergillus bertholletiae</name>
    <dbReference type="NCBI Taxonomy" id="1226010"/>
    <lineage>
        <taxon>Eukaryota</taxon>
        <taxon>Fungi</taxon>
        <taxon>Dikarya</taxon>
        <taxon>Ascomycota</taxon>
        <taxon>Pezizomycotina</taxon>
        <taxon>Eurotiomycetes</taxon>
        <taxon>Eurotiomycetidae</taxon>
        <taxon>Eurotiales</taxon>
        <taxon>Aspergillaceae</taxon>
        <taxon>Aspergillus</taxon>
        <taxon>Aspergillus subgen. Circumdati</taxon>
    </lineage>
</organism>
<reference evidence="2 3" key="1">
    <citation type="submission" date="2019-04" db="EMBL/GenBank/DDBJ databases">
        <title>Friends and foes A comparative genomics studyof 23 Aspergillus species from section Flavi.</title>
        <authorList>
            <consortium name="DOE Joint Genome Institute"/>
            <person name="Kjaerbolling I."/>
            <person name="Vesth T."/>
            <person name="Frisvad J.C."/>
            <person name="Nybo J.L."/>
            <person name="Theobald S."/>
            <person name="Kildgaard S."/>
            <person name="Isbrandt T."/>
            <person name="Kuo A."/>
            <person name="Sato A."/>
            <person name="Lyhne E.K."/>
            <person name="Kogle M.E."/>
            <person name="Wiebenga A."/>
            <person name="Kun R.S."/>
            <person name="Lubbers R.J."/>
            <person name="Makela M.R."/>
            <person name="Barry K."/>
            <person name="Chovatia M."/>
            <person name="Clum A."/>
            <person name="Daum C."/>
            <person name="Haridas S."/>
            <person name="He G."/>
            <person name="LaButti K."/>
            <person name="Lipzen A."/>
            <person name="Mondo S."/>
            <person name="Riley R."/>
            <person name="Salamov A."/>
            <person name="Simmons B.A."/>
            <person name="Magnuson J.K."/>
            <person name="Henrissat B."/>
            <person name="Mortensen U.H."/>
            <person name="Larsen T.O."/>
            <person name="Devries R.P."/>
            <person name="Grigoriev I.V."/>
            <person name="Machida M."/>
            <person name="Baker S.E."/>
            <person name="Andersen M.R."/>
        </authorList>
    </citation>
    <scope>NUCLEOTIDE SEQUENCE [LARGE SCALE GENOMIC DNA]</scope>
    <source>
        <strain evidence="2 3">IBT 29228</strain>
    </source>
</reference>
<evidence type="ECO:0000313" key="3">
    <source>
        <dbReference type="Proteomes" id="UP000326198"/>
    </source>
</evidence>
<keyword evidence="1" id="KW-0732">Signal</keyword>
<keyword evidence="3" id="KW-1185">Reference proteome</keyword>
<evidence type="ECO:0000256" key="1">
    <source>
        <dbReference type="SAM" id="SignalP"/>
    </source>
</evidence>
<feature type="chain" id="PRO_5024804262" evidence="1">
    <location>
        <begin position="21"/>
        <end position="97"/>
    </location>
</feature>
<dbReference type="Proteomes" id="UP000326198">
    <property type="component" value="Unassembled WGS sequence"/>
</dbReference>
<accession>A0A5N7BMN5</accession>